<evidence type="ECO:0000259" key="5">
    <source>
        <dbReference type="PROSITE" id="PS01031"/>
    </source>
</evidence>
<feature type="region of interest" description="Disordered" evidence="4">
    <location>
        <begin position="97"/>
        <end position="139"/>
    </location>
</feature>
<gene>
    <name evidence="6" type="ORF">PT974_05136</name>
</gene>
<accession>A0ABR0SRU7</accession>
<dbReference type="Proteomes" id="UP001338125">
    <property type="component" value="Unassembled WGS sequence"/>
</dbReference>
<evidence type="ECO:0000256" key="2">
    <source>
        <dbReference type="PROSITE-ProRule" id="PRU00285"/>
    </source>
</evidence>
<dbReference type="Gene3D" id="2.60.40.790">
    <property type="match status" value="1"/>
</dbReference>
<evidence type="ECO:0000256" key="4">
    <source>
        <dbReference type="SAM" id="MobiDB-lite"/>
    </source>
</evidence>
<feature type="domain" description="SHSP" evidence="5">
    <location>
        <begin position="42"/>
        <end position="209"/>
    </location>
</feature>
<evidence type="ECO:0000256" key="3">
    <source>
        <dbReference type="RuleBase" id="RU003616"/>
    </source>
</evidence>
<dbReference type="PANTHER" id="PTHR11527">
    <property type="entry name" value="HEAT-SHOCK PROTEIN 20 FAMILY MEMBER"/>
    <property type="match status" value="1"/>
</dbReference>
<organism evidence="6 7">
    <name type="scientific">Cladobotryum mycophilum</name>
    <dbReference type="NCBI Taxonomy" id="491253"/>
    <lineage>
        <taxon>Eukaryota</taxon>
        <taxon>Fungi</taxon>
        <taxon>Dikarya</taxon>
        <taxon>Ascomycota</taxon>
        <taxon>Pezizomycotina</taxon>
        <taxon>Sordariomycetes</taxon>
        <taxon>Hypocreomycetidae</taxon>
        <taxon>Hypocreales</taxon>
        <taxon>Hypocreaceae</taxon>
        <taxon>Cladobotryum</taxon>
    </lineage>
</organism>
<comment type="similarity">
    <text evidence="2 3">Belongs to the small heat shock protein (HSP20) family.</text>
</comment>
<dbReference type="InterPro" id="IPR002068">
    <property type="entry name" value="A-crystallin/Hsp20_dom"/>
</dbReference>
<keyword evidence="7" id="KW-1185">Reference proteome</keyword>
<proteinExistence type="inferred from homology"/>
<dbReference type="Pfam" id="PF00011">
    <property type="entry name" value="HSP20"/>
    <property type="match status" value="1"/>
</dbReference>
<evidence type="ECO:0000313" key="7">
    <source>
        <dbReference type="Proteomes" id="UP001338125"/>
    </source>
</evidence>
<evidence type="ECO:0000256" key="1">
    <source>
        <dbReference type="ARBA" id="ARBA00023016"/>
    </source>
</evidence>
<reference evidence="6 7" key="1">
    <citation type="submission" date="2024-01" db="EMBL/GenBank/DDBJ databases">
        <title>Complete genome of Cladobotryum mycophilum ATHUM6906.</title>
        <authorList>
            <person name="Christinaki A.C."/>
            <person name="Myridakis A.I."/>
            <person name="Kouvelis V.N."/>
        </authorList>
    </citation>
    <scope>NUCLEOTIDE SEQUENCE [LARGE SCALE GENOMIC DNA]</scope>
    <source>
        <strain evidence="6 7">ATHUM6906</strain>
    </source>
</reference>
<keyword evidence="1 6" id="KW-0346">Stress response</keyword>
<dbReference type="PROSITE" id="PS01031">
    <property type="entry name" value="SHSP"/>
    <property type="match status" value="1"/>
</dbReference>
<feature type="compositionally biased region" description="Basic and acidic residues" evidence="4">
    <location>
        <begin position="118"/>
        <end position="139"/>
    </location>
</feature>
<protein>
    <submittedName>
        <fullName evidence="6">30 kDa heat shock protein</fullName>
    </submittedName>
</protein>
<name>A0ABR0SRU7_9HYPO</name>
<dbReference type="InterPro" id="IPR031107">
    <property type="entry name" value="Small_HSP"/>
</dbReference>
<dbReference type="SUPFAM" id="SSF49764">
    <property type="entry name" value="HSP20-like chaperones"/>
    <property type="match status" value="1"/>
</dbReference>
<dbReference type="CDD" id="cd06464">
    <property type="entry name" value="ACD_sHsps-like"/>
    <property type="match status" value="1"/>
</dbReference>
<dbReference type="InterPro" id="IPR008978">
    <property type="entry name" value="HSP20-like_chaperone"/>
</dbReference>
<comment type="caution">
    <text evidence="6">The sequence shown here is derived from an EMBL/GenBank/DDBJ whole genome shotgun (WGS) entry which is preliminary data.</text>
</comment>
<sequence>MAFFQRNFYTPESSFTPLFRLLEDFDDYSRQGNGSQHHGRRSGLPHWQPKFDVRETGESYELHGELPGMEKKDVHIEFTDPQTMLVRGKVERAYTAGTPPAGVIEGTTVSGAITGGEGAKETPSRKTTVEDEHEAASHDEGQVANVAEKKPVDTAKYWLTERSIGEFARSFSFPSRVNWDGVSANFKDGILNIVVPKAKHEARRRINVE</sequence>
<evidence type="ECO:0000313" key="6">
    <source>
        <dbReference type="EMBL" id="KAK5994652.1"/>
    </source>
</evidence>
<dbReference type="EMBL" id="JAVFKD010000010">
    <property type="protein sequence ID" value="KAK5994652.1"/>
    <property type="molecule type" value="Genomic_DNA"/>
</dbReference>